<reference evidence="2" key="2">
    <citation type="submission" date="2015-11" db="EMBL/GenBank/DDBJ databases">
        <authorList>
            <person name="Zhang Y."/>
            <person name="Guo Z."/>
        </authorList>
    </citation>
    <scope>NUCLEOTIDE SEQUENCE</scope>
</reference>
<evidence type="ECO:0000256" key="1">
    <source>
        <dbReference type="SAM" id="Phobius"/>
    </source>
</evidence>
<keyword evidence="1" id="KW-0472">Membrane</keyword>
<keyword evidence="1" id="KW-0812">Transmembrane</keyword>
<sequence>MEFEDHQQLEIRNIDFALSSFMTFTVLLVILSLETKLAGGFCFLVRAKIGELTFPLAAGSDILKAPFSLEHDTTFATDDYDCQVMNQGAEPFIAIVHCCYTDSLAIRAHSFCLDSIETATLEEDDPRACTTITQTEASAPTRLLTSSGDPAITVLGLF</sequence>
<dbReference type="Proteomes" id="UP000017246">
    <property type="component" value="Unassembled WGS sequence"/>
</dbReference>
<gene>
    <name evidence="2" type="ORF">EmuJ_000477600</name>
</gene>
<keyword evidence="1" id="KW-1133">Transmembrane helix</keyword>
<organism evidence="2 3">
    <name type="scientific">Echinococcus multilocularis</name>
    <name type="common">Fox tapeworm</name>
    <dbReference type="NCBI Taxonomy" id="6211"/>
    <lineage>
        <taxon>Eukaryota</taxon>
        <taxon>Metazoa</taxon>
        <taxon>Spiralia</taxon>
        <taxon>Lophotrochozoa</taxon>
        <taxon>Platyhelminthes</taxon>
        <taxon>Cestoda</taxon>
        <taxon>Eucestoda</taxon>
        <taxon>Cyclophyllidea</taxon>
        <taxon>Taeniidae</taxon>
        <taxon>Echinococcus</taxon>
    </lineage>
</organism>
<name>A0A068Y5U1_ECHMU</name>
<evidence type="ECO:0000313" key="2">
    <source>
        <dbReference type="EMBL" id="CDS37525.1"/>
    </source>
</evidence>
<keyword evidence="3" id="KW-1185">Reference proteome</keyword>
<dbReference type="AlphaFoldDB" id="A0A068Y5U1"/>
<proteinExistence type="predicted"/>
<protein>
    <submittedName>
        <fullName evidence="2">Uncharacterized protein</fullName>
    </submittedName>
</protein>
<evidence type="ECO:0000313" key="3">
    <source>
        <dbReference type="Proteomes" id="UP000017246"/>
    </source>
</evidence>
<accession>A0A068Y5U1</accession>
<dbReference type="EMBL" id="LN902843">
    <property type="protein sequence ID" value="CDS37525.1"/>
    <property type="molecule type" value="Genomic_DNA"/>
</dbReference>
<feature type="transmembrane region" description="Helical" evidence="1">
    <location>
        <begin position="20"/>
        <end position="45"/>
    </location>
</feature>
<reference evidence="2" key="1">
    <citation type="journal article" date="2013" name="Nature">
        <title>The genomes of four tapeworm species reveal adaptations to parasitism.</title>
        <authorList>
            <person name="Tsai I.J."/>
            <person name="Zarowiecki M."/>
            <person name="Holroyd N."/>
            <person name="Garciarrubio A."/>
            <person name="Sanchez-Flores A."/>
            <person name="Brooks K.L."/>
            <person name="Tracey A."/>
            <person name="Bobes R.J."/>
            <person name="Fragoso G."/>
            <person name="Sciutto E."/>
            <person name="Aslett M."/>
            <person name="Beasley H."/>
            <person name="Bennett H.M."/>
            <person name="Cai J."/>
            <person name="Camicia F."/>
            <person name="Clark R."/>
            <person name="Cucher M."/>
            <person name="De Silva N."/>
            <person name="Day T.A."/>
            <person name="Deplazes P."/>
            <person name="Estrada K."/>
            <person name="Fernandez C."/>
            <person name="Holland P.W."/>
            <person name="Hou J."/>
            <person name="Hu S."/>
            <person name="Huckvale T."/>
            <person name="Hung S.S."/>
            <person name="Kamenetzky L."/>
            <person name="Keane J.A."/>
            <person name="Kiss F."/>
            <person name="Koziol U."/>
            <person name="Lambert O."/>
            <person name="Liu K."/>
            <person name="Luo X."/>
            <person name="Luo Y."/>
            <person name="Macchiaroli N."/>
            <person name="Nichol S."/>
            <person name="Paps J."/>
            <person name="Parkinson J."/>
            <person name="Pouchkina-Stantcheva N."/>
            <person name="Riddiford N."/>
            <person name="Rosenzvit M."/>
            <person name="Salinas G."/>
            <person name="Wasmuth J.D."/>
            <person name="Zamanian M."/>
            <person name="Zheng Y."/>
            <person name="Cai X."/>
            <person name="Soberon X."/>
            <person name="Olson P.D."/>
            <person name="Laclette J.P."/>
            <person name="Brehm K."/>
            <person name="Berriman M."/>
            <person name="Garciarrubio A."/>
            <person name="Bobes R.J."/>
            <person name="Fragoso G."/>
            <person name="Sanchez-Flores A."/>
            <person name="Estrada K."/>
            <person name="Cevallos M.A."/>
            <person name="Morett E."/>
            <person name="Gonzalez V."/>
            <person name="Portillo T."/>
            <person name="Ochoa-Leyva A."/>
            <person name="Jose M.V."/>
            <person name="Sciutto E."/>
            <person name="Landa A."/>
            <person name="Jimenez L."/>
            <person name="Valdes V."/>
            <person name="Carrero J.C."/>
            <person name="Larralde C."/>
            <person name="Morales-Montor J."/>
            <person name="Limon-Lason J."/>
            <person name="Soberon X."/>
            <person name="Laclette J.P."/>
        </authorList>
    </citation>
    <scope>NUCLEOTIDE SEQUENCE [LARGE SCALE GENOMIC DNA]</scope>
</reference>